<proteinExistence type="predicted"/>
<dbReference type="EMBL" id="CACRXK020014656">
    <property type="protein sequence ID" value="CAB4027191.1"/>
    <property type="molecule type" value="Genomic_DNA"/>
</dbReference>
<dbReference type="AlphaFoldDB" id="A0A6S7JAJ1"/>
<name>A0A6S7JAJ1_PARCT</name>
<sequence length="115" mass="12553">MTDQTNTEQSVDLTTDNTTDLKKSMASMMSEMMSVMKDDMLRQFEEYFAAPEPEANTGDVEANSDQPSPDVSAAIENYLQPPDPNSTSSAFDELAAEFSTTDKTAPAIDDKLANI</sequence>
<comment type="caution">
    <text evidence="2">The sequence shown here is derived from an EMBL/GenBank/DDBJ whole genome shotgun (WGS) entry which is preliminary data.</text>
</comment>
<evidence type="ECO:0000313" key="2">
    <source>
        <dbReference type="EMBL" id="CAB4027191.1"/>
    </source>
</evidence>
<keyword evidence="3" id="KW-1185">Reference proteome</keyword>
<dbReference type="Proteomes" id="UP001152795">
    <property type="component" value="Unassembled WGS sequence"/>
</dbReference>
<evidence type="ECO:0000313" key="3">
    <source>
        <dbReference type="Proteomes" id="UP001152795"/>
    </source>
</evidence>
<organism evidence="2 3">
    <name type="scientific">Paramuricea clavata</name>
    <name type="common">Red gorgonian</name>
    <name type="synonym">Violescent sea-whip</name>
    <dbReference type="NCBI Taxonomy" id="317549"/>
    <lineage>
        <taxon>Eukaryota</taxon>
        <taxon>Metazoa</taxon>
        <taxon>Cnidaria</taxon>
        <taxon>Anthozoa</taxon>
        <taxon>Octocorallia</taxon>
        <taxon>Malacalcyonacea</taxon>
        <taxon>Plexauridae</taxon>
        <taxon>Paramuricea</taxon>
    </lineage>
</organism>
<protein>
    <submittedName>
        <fullName evidence="2">Uncharacterized protein</fullName>
    </submittedName>
</protein>
<evidence type="ECO:0000256" key="1">
    <source>
        <dbReference type="SAM" id="MobiDB-lite"/>
    </source>
</evidence>
<accession>A0A6S7JAJ1</accession>
<feature type="region of interest" description="Disordered" evidence="1">
    <location>
        <begin position="47"/>
        <end position="115"/>
    </location>
</feature>
<reference evidence="2" key="1">
    <citation type="submission" date="2020-04" db="EMBL/GenBank/DDBJ databases">
        <authorList>
            <person name="Alioto T."/>
            <person name="Alioto T."/>
            <person name="Gomez Garrido J."/>
        </authorList>
    </citation>
    <scope>NUCLEOTIDE SEQUENCE</scope>
    <source>
        <strain evidence="2">A484AB</strain>
    </source>
</reference>
<gene>
    <name evidence="2" type="ORF">PACLA_8A044492</name>
</gene>